<name>A0ABW6UAX8_9ACTN</name>
<evidence type="ECO:0000313" key="3">
    <source>
        <dbReference type="Proteomes" id="UP001602058"/>
    </source>
</evidence>
<evidence type="ECO:0000313" key="2">
    <source>
        <dbReference type="EMBL" id="MFF4520581.1"/>
    </source>
</evidence>
<evidence type="ECO:0000256" key="1">
    <source>
        <dbReference type="SAM" id="MobiDB-lite"/>
    </source>
</evidence>
<dbReference type="RefSeq" id="WP_387883384.1">
    <property type="nucleotide sequence ID" value="NZ_JBIAWJ010000001.1"/>
</dbReference>
<keyword evidence="3" id="KW-1185">Reference proteome</keyword>
<protein>
    <submittedName>
        <fullName evidence="2">Uncharacterized protein</fullName>
    </submittedName>
</protein>
<dbReference type="Proteomes" id="UP001602058">
    <property type="component" value="Unassembled WGS sequence"/>
</dbReference>
<proteinExistence type="predicted"/>
<reference evidence="2 3" key="1">
    <citation type="submission" date="2024-10" db="EMBL/GenBank/DDBJ databases">
        <title>The Natural Products Discovery Center: Release of the First 8490 Sequenced Strains for Exploring Actinobacteria Biosynthetic Diversity.</title>
        <authorList>
            <person name="Kalkreuter E."/>
            <person name="Kautsar S.A."/>
            <person name="Yang D."/>
            <person name="Bader C.D."/>
            <person name="Teijaro C.N."/>
            <person name="Fluegel L."/>
            <person name="Davis C.M."/>
            <person name="Simpson J.R."/>
            <person name="Lauterbach L."/>
            <person name="Steele A.D."/>
            <person name="Gui C."/>
            <person name="Meng S."/>
            <person name="Li G."/>
            <person name="Viehrig K."/>
            <person name="Ye F."/>
            <person name="Su P."/>
            <person name="Kiefer A.F."/>
            <person name="Nichols A."/>
            <person name="Cepeda A.J."/>
            <person name="Yan W."/>
            <person name="Fan B."/>
            <person name="Jiang Y."/>
            <person name="Adhikari A."/>
            <person name="Zheng C.-J."/>
            <person name="Schuster L."/>
            <person name="Cowan T.M."/>
            <person name="Smanski M.J."/>
            <person name="Chevrette M.G."/>
            <person name="De Carvalho L.P.S."/>
            <person name="Shen B."/>
        </authorList>
    </citation>
    <scope>NUCLEOTIDE SEQUENCE [LARGE SCALE GENOMIC DNA]</scope>
    <source>
        <strain evidence="2 3">NPDC001390</strain>
    </source>
</reference>
<comment type="caution">
    <text evidence="2">The sequence shown here is derived from an EMBL/GenBank/DDBJ whole genome shotgun (WGS) entry which is preliminary data.</text>
</comment>
<dbReference type="EMBL" id="JBIAWJ010000001">
    <property type="protein sequence ID" value="MFF4520581.1"/>
    <property type="molecule type" value="Genomic_DNA"/>
</dbReference>
<accession>A0ABW6UAX8</accession>
<gene>
    <name evidence="2" type="ORF">ACFY1D_03780</name>
</gene>
<organism evidence="2 3">
    <name type="scientific">Streptomyces bluensis</name>
    <dbReference type="NCBI Taxonomy" id="33897"/>
    <lineage>
        <taxon>Bacteria</taxon>
        <taxon>Bacillati</taxon>
        <taxon>Actinomycetota</taxon>
        <taxon>Actinomycetes</taxon>
        <taxon>Kitasatosporales</taxon>
        <taxon>Streptomycetaceae</taxon>
        <taxon>Streptomyces</taxon>
    </lineage>
</organism>
<sequence>MRLDQTLQRAGQVNSQPSGPHCATLVLAAMCLGITDLLWPEAHADGRATLRIVQREGVPMATWGLIRETTNVKHWDSYITETHVLAYVEGTYEEALAELERHARRSMANHPKKRKRRRLFRSGDDFLMVVDDAAWRSSGTRYTVAELLEDTAAPAQPTNTCGATMKPTDRREATKPEPVDTMPPASPPEEQYPDGVPVKPKWLGRADLP</sequence>
<feature type="region of interest" description="Disordered" evidence="1">
    <location>
        <begin position="153"/>
        <end position="209"/>
    </location>
</feature>
<feature type="compositionally biased region" description="Basic and acidic residues" evidence="1">
    <location>
        <begin position="167"/>
        <end position="178"/>
    </location>
</feature>